<dbReference type="RefSeq" id="XP_012613440.1">
    <property type="nucleotide sequence ID" value="XM_012757986.2"/>
</dbReference>
<dbReference type="Proteomes" id="UP000694394">
    <property type="component" value="Chromosome 3"/>
</dbReference>
<dbReference type="GO" id="GO:0046872">
    <property type="term" value="F:metal ion binding"/>
    <property type="evidence" value="ECO:0007669"/>
    <property type="project" value="InterPro"/>
</dbReference>
<dbReference type="GeneTree" id="ENSGT00940000156065"/>
<feature type="compositionally biased region" description="Low complexity" evidence="2">
    <location>
        <begin position="112"/>
        <end position="127"/>
    </location>
</feature>
<feature type="domain" description="DDHD" evidence="3">
    <location>
        <begin position="612"/>
        <end position="887"/>
    </location>
</feature>
<feature type="compositionally biased region" description="Gly residues" evidence="2">
    <location>
        <begin position="128"/>
        <end position="138"/>
    </location>
</feature>
<evidence type="ECO:0000313" key="4">
    <source>
        <dbReference type="Ensembl" id="ENSMICP00000004778.3"/>
    </source>
</evidence>
<feature type="region of interest" description="Disordered" evidence="2">
    <location>
        <begin position="767"/>
        <end position="803"/>
    </location>
</feature>
<evidence type="ECO:0000256" key="2">
    <source>
        <dbReference type="SAM" id="MobiDB-lite"/>
    </source>
</evidence>
<dbReference type="PANTHER" id="PTHR23509">
    <property type="entry name" value="PA-PL1 PHOSPHOLIPASE FAMILY"/>
    <property type="match status" value="1"/>
</dbReference>
<dbReference type="GeneID" id="105867682"/>
<feature type="region of interest" description="Disordered" evidence="2">
    <location>
        <begin position="201"/>
        <end position="227"/>
    </location>
</feature>
<dbReference type="Ensembl" id="ENSMICT00000005239.3">
    <property type="protein sequence ID" value="ENSMICP00000004778.3"/>
    <property type="gene ID" value="ENSMICG00000005234.3"/>
</dbReference>
<feature type="region of interest" description="Disordered" evidence="2">
    <location>
        <begin position="50"/>
        <end position="71"/>
    </location>
</feature>
<accession>A0A8C5USJ1</accession>
<reference evidence="4" key="3">
    <citation type="submission" date="2025-09" db="UniProtKB">
        <authorList>
            <consortium name="Ensembl"/>
        </authorList>
    </citation>
    <scope>IDENTIFICATION</scope>
</reference>
<feature type="region of interest" description="Disordered" evidence="2">
    <location>
        <begin position="100"/>
        <end position="154"/>
    </location>
</feature>
<dbReference type="PANTHER" id="PTHR23509:SF32">
    <property type="entry name" value="PHOSPHOLIPASE DDHD1"/>
    <property type="match status" value="1"/>
</dbReference>
<dbReference type="OrthoDB" id="431378at2759"/>
<dbReference type="InterPro" id="IPR004177">
    <property type="entry name" value="DDHD_dom"/>
</dbReference>
<gene>
    <name evidence="4" type="primary">DDHD1</name>
</gene>
<evidence type="ECO:0000259" key="3">
    <source>
        <dbReference type="PROSITE" id="PS51043"/>
    </source>
</evidence>
<feature type="compositionally biased region" description="Basic and acidic residues" evidence="2">
    <location>
        <begin position="777"/>
        <end position="788"/>
    </location>
</feature>
<reference evidence="4" key="1">
    <citation type="submission" date="2016-12" db="EMBL/GenBank/DDBJ databases">
        <title>Mouse lemur reference genome and diversity panel.</title>
        <authorList>
            <person name="Harris R."/>
            <person name="Larsen P."/>
            <person name="Liu Y."/>
            <person name="Hughes D.S."/>
            <person name="Murali S."/>
            <person name="Raveendran M."/>
            <person name="Korchina V."/>
            <person name="Wang M."/>
            <person name="Jhangiani S."/>
            <person name="Bandaranaike D."/>
            <person name="Bellair M."/>
            <person name="Blankenburg K."/>
            <person name="Chao H."/>
            <person name="Dahdouli M."/>
            <person name="Dinh H."/>
            <person name="Doddapaneni H."/>
            <person name="English A."/>
            <person name="Firestine M."/>
            <person name="Gnanaolivu R."/>
            <person name="Gross S."/>
            <person name="Hernandez B."/>
            <person name="Javaid M."/>
            <person name="Jayaseelan J."/>
            <person name="Jones J."/>
            <person name="Khan Z."/>
            <person name="Kovar C."/>
            <person name="Kurapati P."/>
            <person name="Le B."/>
            <person name="Lee S."/>
            <person name="Li M."/>
            <person name="Mathew T."/>
            <person name="Narasimhan A."/>
            <person name="Ngo D."/>
            <person name="Nguyen L."/>
            <person name="Okwuonu G."/>
            <person name="Ongeri F."/>
            <person name="Osuji N."/>
            <person name="Pu L.-L."/>
            <person name="Puazo M."/>
            <person name="Quiroz J."/>
            <person name="Raj R."/>
            <person name="Rajbhandari K."/>
            <person name="Reid J.G."/>
            <person name="Santibanez J."/>
            <person name="Sexton D."/>
            <person name="Skinner E."/>
            <person name="Vee V."/>
            <person name="Weissenberger G."/>
            <person name="Wu Y."/>
            <person name="Xin Y."/>
            <person name="Han Y."/>
            <person name="Campbell C."/>
            <person name="Brown A."/>
            <person name="Sullivan B."/>
            <person name="Shelton J."/>
            <person name="Brown S."/>
            <person name="Dudchenko O."/>
            <person name="Machol I."/>
            <person name="Durand N."/>
            <person name="Shamim M."/>
            <person name="Lieberman A."/>
            <person name="Muzny D.M."/>
            <person name="Richards S."/>
            <person name="Yoder A."/>
            <person name="Worley K.C."/>
            <person name="Rogers J."/>
            <person name="Gibbs R.A."/>
        </authorList>
    </citation>
    <scope>NUCLEOTIDE SEQUENCE [LARGE SCALE GENOMIC DNA]</scope>
</reference>
<dbReference type="EMBL" id="ABDC03004265">
    <property type="status" value="NOT_ANNOTATED_CDS"/>
    <property type="molecule type" value="Genomic_DNA"/>
</dbReference>
<dbReference type="InterPro" id="IPR058055">
    <property type="entry name" value="PA-PLA1"/>
</dbReference>
<comment type="similarity">
    <text evidence="1">Belongs to the PA-PLA1 family.</text>
</comment>
<organism evidence="4 5">
    <name type="scientific">Microcebus murinus</name>
    <name type="common">Gray mouse lemur</name>
    <name type="synonym">Lemur murinus</name>
    <dbReference type="NCBI Taxonomy" id="30608"/>
    <lineage>
        <taxon>Eukaryota</taxon>
        <taxon>Metazoa</taxon>
        <taxon>Chordata</taxon>
        <taxon>Craniata</taxon>
        <taxon>Vertebrata</taxon>
        <taxon>Euteleostomi</taxon>
        <taxon>Mammalia</taxon>
        <taxon>Eutheria</taxon>
        <taxon>Euarchontoglires</taxon>
        <taxon>Primates</taxon>
        <taxon>Strepsirrhini</taxon>
        <taxon>Lemuriformes</taxon>
        <taxon>Cheirogaleidae</taxon>
        <taxon>Microcebus</taxon>
    </lineage>
</organism>
<feature type="compositionally biased region" description="Polar residues" evidence="2">
    <location>
        <begin position="767"/>
        <end position="776"/>
    </location>
</feature>
<dbReference type="GO" id="GO:0005737">
    <property type="term" value="C:cytoplasm"/>
    <property type="evidence" value="ECO:0007669"/>
    <property type="project" value="TreeGrafter"/>
</dbReference>
<protein>
    <submittedName>
        <fullName evidence="4">DDHD domain containing 1</fullName>
    </submittedName>
</protein>
<proteinExistence type="inferred from homology"/>
<dbReference type="Pfam" id="PF02862">
    <property type="entry name" value="DDHD"/>
    <property type="match status" value="1"/>
</dbReference>
<keyword evidence="5" id="KW-1185">Reference proteome</keyword>
<dbReference type="CTD" id="80821"/>
<evidence type="ECO:0000313" key="5">
    <source>
        <dbReference type="Proteomes" id="UP000694394"/>
    </source>
</evidence>
<name>A0A8C5USJ1_MICMU</name>
<dbReference type="SMART" id="SM01127">
    <property type="entry name" value="DDHD"/>
    <property type="match status" value="1"/>
</dbReference>
<dbReference type="AlphaFoldDB" id="A0A8C5USJ1"/>
<sequence length="901" mass="100385">MNYPGRGSPRSPEHNGRGGGAWELGSDAEPAFGGSVCCFEHLPGGDPGDGDVPLALLRGEPGLHSAPGAEDHNHHLALDSCLSDENYDFSSAESGSSLRYYSEGESGGGGSSLSLHPPQQPPLVATNSGGGGAAGGGTGERKRTRPGGSAARHRYEVVTELGPEEVRWFYKEDKKTWKPFIGYDSLRIELAFRTLLQATGGRPQAKHRDGDHVCGTASPADPASSSGEYEDVDSACGFCPRTAGLEPELVELVNIEPVCVRGGLYEVDVTQGECYPVYWNQADKIPVMRGQWFIDGTWQPLEEEESNLIEQEHLSCFRGQQMQENFDIEVSKSIDGKDAIHSFKLSRNHVDWHSVDEVYLYSDATTSKIARTVTQKLGFSKASSSGTRLHRGYVEEATLEDKPSQTTHIVFVVHGIGQKMDQGRIIKNTAMMREAARKIEERHFSNHATHVEFLPVEWRSKLALDGDTVDSITPDKVRGLRDMLNSSAMDIMYYTSPLYRDELVKGLQQELNRLYSLFCSRNPNFEEKGGKVSIVSHSLGCVITYDIMTGWNPVRLYEQLLQKEEELPDERWLSYEERHLLDELYITKRRLKEIEERLHGLKASSMTQTPALKFKVENFFCMGSPLAVFLALRGIRPGNTGSQDHILPREICNRLLNIFHPTDPVAYRLEPLILKHYSNISPVQIHWYNTSNPLPYEHMKPSFLNPAKEPTSVSESESISTIPSPLTSPVLSRRHYGESITNIGKASILGAASIGKGLGGMLFSRFGRSSTSQPSETSKDSMEDEKKLVASPPPTTIATQTLPHSSSGFLDSAYFRLQESFFNLPQLLFPENVMQNKDNALVELDHRIDFELREGLVESRYWSAVTSHTAYWSSLDVALFLLTFMYKHEHDNDAKPNLDPI</sequence>
<dbReference type="PROSITE" id="PS51043">
    <property type="entry name" value="DDHD"/>
    <property type="match status" value="1"/>
</dbReference>
<reference evidence="4" key="2">
    <citation type="submission" date="2025-08" db="UniProtKB">
        <authorList>
            <consortium name="Ensembl"/>
        </authorList>
    </citation>
    <scope>IDENTIFICATION</scope>
</reference>
<evidence type="ECO:0000256" key="1">
    <source>
        <dbReference type="ARBA" id="ARBA00038464"/>
    </source>
</evidence>
<dbReference type="GO" id="GO:0004620">
    <property type="term" value="F:phospholipase activity"/>
    <property type="evidence" value="ECO:0007669"/>
    <property type="project" value="TreeGrafter"/>
</dbReference>
<feature type="region of interest" description="Disordered" evidence="2">
    <location>
        <begin position="1"/>
        <end position="26"/>
    </location>
</feature>